<evidence type="ECO:0000256" key="7">
    <source>
        <dbReference type="ARBA" id="ARBA00022692"/>
    </source>
</evidence>
<feature type="transmembrane region" description="Helical" evidence="12">
    <location>
        <begin position="30"/>
        <end position="46"/>
    </location>
</feature>
<evidence type="ECO:0000256" key="10">
    <source>
        <dbReference type="ARBA" id="ARBA00023065"/>
    </source>
</evidence>
<evidence type="ECO:0000256" key="5">
    <source>
        <dbReference type="ARBA" id="ARBA00022519"/>
    </source>
</evidence>
<sequence length="571" mass="61156">MSIDLTYQFIFGAALLSLLCVLASAFTRRIGAPVLLIFLILGMLAGEDGPGGINFNDFELAFLFGNIALALIIFDGGLGTRKDTFRISLKPALSLATLGVILTAGTTGAAVHFILNLPWLESLLIGAIVGSTDAAAVFGLLRNAGFDLKERTGATLEIESGSNDPMAIFLTITLVEVMQLAGSENQVWAIAGEFVKQMGLGLALGYCGGVVLSYLLQRLPLITSLYPLLALAGGMSIFGLTALCGGSGFLAIFIAGAMLGNQSLPHSSDIHRFHDGIAWLSQIGMFLMLGLLITPSDLPPIIIPALFVALILIFVARPVAVLLALLPFRYPWREQLFISWCGLRGAVPIILALFPSLAGVEQTKTVFELVFFVVLISLILQGWTIARVAGWLQVALPPSAKEPEYLQLKIQQEQDTEIFVYRVFAGSSAQGCKLHQLPAIEGSQVVGIIRRGVLVDEHAGKTLQSDDQVMILAASPHADYSRLFVPASNHKNNFFGEFVLNPETKLAEIGHAYGFDVSELDADCSVSQYLVKRFHGKPVVGDALKIGGVKLVVIEVDGGQVVSVGLKLRAK</sequence>
<dbReference type="PANTHER" id="PTHR32507">
    <property type="entry name" value="NA(+)/H(+) ANTIPORTER 1"/>
    <property type="match status" value="1"/>
</dbReference>
<keyword evidence="7 12" id="KW-0812">Transmembrane</keyword>
<dbReference type="GO" id="GO:0015297">
    <property type="term" value="F:antiporter activity"/>
    <property type="evidence" value="ECO:0007669"/>
    <property type="project" value="UniProtKB-KW"/>
</dbReference>
<feature type="domain" description="RCK C-terminal" evidence="13">
    <location>
        <begin position="406"/>
        <end position="487"/>
    </location>
</feature>
<dbReference type="SMART" id="SM01091">
    <property type="entry name" value="CorC_HlyC"/>
    <property type="match status" value="1"/>
</dbReference>
<keyword evidence="5" id="KW-0997">Cell inner membrane</keyword>
<accession>A0AAN1WK23</accession>
<evidence type="ECO:0000313" key="15">
    <source>
        <dbReference type="Proteomes" id="UP001320119"/>
    </source>
</evidence>
<dbReference type="PANTHER" id="PTHR32507:SF7">
    <property type="entry name" value="K(+)_H(+) ANTIPORTER NHAP2"/>
    <property type="match status" value="1"/>
</dbReference>
<comment type="subcellular location">
    <subcellularLocation>
        <location evidence="1">Cell membrane</location>
        <topology evidence="1">Multi-pass membrane protein</topology>
    </subcellularLocation>
</comment>
<evidence type="ECO:0000256" key="2">
    <source>
        <dbReference type="ARBA" id="ARBA00022448"/>
    </source>
</evidence>
<evidence type="ECO:0000256" key="12">
    <source>
        <dbReference type="SAM" id="Phobius"/>
    </source>
</evidence>
<feature type="transmembrane region" description="Helical" evidence="12">
    <location>
        <begin position="6"/>
        <end position="23"/>
    </location>
</feature>
<dbReference type="InterPro" id="IPR006153">
    <property type="entry name" value="Cation/H_exchanger_TM"/>
</dbReference>
<dbReference type="SUPFAM" id="SSF56176">
    <property type="entry name" value="FAD-binding/transporter-associated domain-like"/>
    <property type="match status" value="1"/>
</dbReference>
<feature type="transmembrane region" description="Helical" evidence="12">
    <location>
        <begin position="58"/>
        <end position="80"/>
    </location>
</feature>
<dbReference type="Gene3D" id="1.20.1530.20">
    <property type="match status" value="1"/>
</dbReference>
<reference evidence="14 15" key="1">
    <citation type="journal article" date="2022" name="IScience">
        <title>An ultrasensitive nanofiber-based assay for enzymatic hydrolysis and deep-sea microbial degradation of cellulose.</title>
        <authorList>
            <person name="Tsudome M."/>
            <person name="Tachioka M."/>
            <person name="Miyazaki M."/>
            <person name="Uchimura K."/>
            <person name="Tsuda M."/>
            <person name="Takaki Y."/>
            <person name="Deguchi S."/>
        </authorList>
    </citation>
    <scope>NUCLEOTIDE SEQUENCE [LARGE SCALE GENOMIC DNA]</scope>
    <source>
        <strain evidence="14 15">GE09</strain>
    </source>
</reference>
<dbReference type="InterPro" id="IPR036318">
    <property type="entry name" value="FAD-bd_PCMH-like_sf"/>
</dbReference>
<protein>
    <submittedName>
        <fullName evidence="14">Cell volume regulation protein A</fullName>
    </submittedName>
</protein>
<organism evidence="14 15">
    <name type="scientific">Marinagarivorans cellulosilyticus</name>
    <dbReference type="NCBI Taxonomy" id="2721545"/>
    <lineage>
        <taxon>Bacteria</taxon>
        <taxon>Pseudomonadati</taxon>
        <taxon>Pseudomonadota</taxon>
        <taxon>Gammaproteobacteria</taxon>
        <taxon>Cellvibrionales</taxon>
        <taxon>Cellvibrionaceae</taxon>
        <taxon>Marinagarivorans</taxon>
    </lineage>
</organism>
<name>A0AAN1WK23_9GAMM</name>
<dbReference type="GO" id="GO:0006813">
    <property type="term" value="P:potassium ion transport"/>
    <property type="evidence" value="ECO:0007669"/>
    <property type="project" value="UniProtKB-KW"/>
</dbReference>
<evidence type="ECO:0000256" key="6">
    <source>
        <dbReference type="ARBA" id="ARBA00022538"/>
    </source>
</evidence>
<keyword evidence="8" id="KW-0630">Potassium</keyword>
<dbReference type="NCBIfam" id="NF003714">
    <property type="entry name" value="PRK05326.1-1"/>
    <property type="match status" value="1"/>
</dbReference>
<dbReference type="KEGG" id="marq:MARGE09_P3269"/>
<keyword evidence="15" id="KW-1185">Reference proteome</keyword>
<keyword evidence="9 12" id="KW-1133">Transmembrane helix</keyword>
<keyword evidence="10" id="KW-0406">Ion transport</keyword>
<feature type="transmembrane region" description="Helical" evidence="12">
    <location>
        <begin position="92"/>
        <end position="117"/>
    </location>
</feature>
<evidence type="ECO:0000256" key="1">
    <source>
        <dbReference type="ARBA" id="ARBA00004651"/>
    </source>
</evidence>
<dbReference type="NCBIfam" id="NF003716">
    <property type="entry name" value="PRK05326.1-3"/>
    <property type="match status" value="1"/>
</dbReference>
<dbReference type="GO" id="GO:0005886">
    <property type="term" value="C:plasma membrane"/>
    <property type="evidence" value="ECO:0007669"/>
    <property type="project" value="UniProtKB-SubCell"/>
</dbReference>
<keyword evidence="2" id="KW-0813">Transport</keyword>
<gene>
    <name evidence="14" type="ORF">MARGE09_P3269</name>
</gene>
<dbReference type="Pfam" id="PF03471">
    <property type="entry name" value="CorC_HlyC"/>
    <property type="match status" value="1"/>
</dbReference>
<feature type="transmembrane region" description="Helical" evidence="12">
    <location>
        <begin position="198"/>
        <end position="216"/>
    </location>
</feature>
<keyword evidence="11 12" id="KW-0472">Membrane</keyword>
<feature type="transmembrane region" description="Helical" evidence="12">
    <location>
        <begin position="301"/>
        <end position="325"/>
    </location>
</feature>
<evidence type="ECO:0000256" key="4">
    <source>
        <dbReference type="ARBA" id="ARBA00022475"/>
    </source>
</evidence>
<evidence type="ECO:0000256" key="8">
    <source>
        <dbReference type="ARBA" id="ARBA00022958"/>
    </source>
</evidence>
<dbReference type="NCBIfam" id="NF003715">
    <property type="entry name" value="PRK05326.1-2"/>
    <property type="match status" value="1"/>
</dbReference>
<feature type="transmembrane region" description="Helical" evidence="12">
    <location>
        <begin position="123"/>
        <end position="141"/>
    </location>
</feature>
<evidence type="ECO:0000259" key="13">
    <source>
        <dbReference type="PROSITE" id="PS51202"/>
    </source>
</evidence>
<evidence type="ECO:0000256" key="11">
    <source>
        <dbReference type="ARBA" id="ARBA00023136"/>
    </source>
</evidence>
<dbReference type="AlphaFoldDB" id="A0AAN1WK23"/>
<dbReference type="PROSITE" id="PS51202">
    <property type="entry name" value="RCK_C"/>
    <property type="match status" value="1"/>
</dbReference>
<feature type="transmembrane region" description="Helical" evidence="12">
    <location>
        <begin position="276"/>
        <end position="295"/>
    </location>
</feature>
<feature type="transmembrane region" description="Helical" evidence="12">
    <location>
        <begin position="369"/>
        <end position="392"/>
    </location>
</feature>
<keyword evidence="6" id="KW-0633">Potassium transport</keyword>
<feature type="transmembrane region" description="Helical" evidence="12">
    <location>
        <begin position="337"/>
        <end position="357"/>
    </location>
</feature>
<evidence type="ECO:0000256" key="9">
    <source>
        <dbReference type="ARBA" id="ARBA00022989"/>
    </source>
</evidence>
<dbReference type="EMBL" id="AP023086">
    <property type="protein sequence ID" value="BCD99068.1"/>
    <property type="molecule type" value="Genomic_DNA"/>
</dbReference>
<dbReference type="RefSeq" id="WP_236983966.1">
    <property type="nucleotide sequence ID" value="NZ_AP023086.1"/>
</dbReference>
<dbReference type="Pfam" id="PF00999">
    <property type="entry name" value="Na_H_Exchanger"/>
    <property type="match status" value="1"/>
</dbReference>
<dbReference type="GO" id="GO:0008324">
    <property type="term" value="F:monoatomic cation transmembrane transporter activity"/>
    <property type="evidence" value="ECO:0007669"/>
    <property type="project" value="InterPro"/>
</dbReference>
<dbReference type="InterPro" id="IPR038770">
    <property type="entry name" value="Na+/solute_symporter_sf"/>
</dbReference>
<dbReference type="GO" id="GO:0050660">
    <property type="term" value="F:flavin adenine dinucleotide binding"/>
    <property type="evidence" value="ECO:0007669"/>
    <property type="project" value="InterPro"/>
</dbReference>
<dbReference type="InterPro" id="IPR006037">
    <property type="entry name" value="RCK_C"/>
</dbReference>
<dbReference type="GO" id="GO:1902600">
    <property type="term" value="P:proton transmembrane transport"/>
    <property type="evidence" value="ECO:0007669"/>
    <property type="project" value="InterPro"/>
</dbReference>
<dbReference type="InterPro" id="IPR005170">
    <property type="entry name" value="Transptr-assoc_dom"/>
</dbReference>
<evidence type="ECO:0000313" key="14">
    <source>
        <dbReference type="EMBL" id="BCD99068.1"/>
    </source>
</evidence>
<proteinExistence type="predicted"/>
<feature type="transmembrane region" description="Helical" evidence="12">
    <location>
        <begin position="228"/>
        <end position="255"/>
    </location>
</feature>
<dbReference type="Proteomes" id="UP001320119">
    <property type="component" value="Chromosome"/>
</dbReference>
<keyword evidence="3" id="KW-0050">Antiport</keyword>
<evidence type="ECO:0000256" key="3">
    <source>
        <dbReference type="ARBA" id="ARBA00022449"/>
    </source>
</evidence>
<keyword evidence="4" id="KW-1003">Cell membrane</keyword>